<sequence>MPYKERDISKLYYTMGEVSAMFDVNQSLLRFYEKEFDILQPKKNKKGNRYFTPEDIENLKIIFNLIRDKGYTLQGAKDYLKENLGDTKDNQSIINSLETLKQFLLEVRDQM</sequence>
<keyword evidence="1" id="KW-0238">DNA-binding</keyword>
<name>H1Y9T2_9SPHI</name>
<evidence type="ECO:0000313" key="4">
    <source>
        <dbReference type="Proteomes" id="UP000002774"/>
    </source>
</evidence>
<keyword evidence="4" id="KW-1185">Reference proteome</keyword>
<dbReference type="InterPro" id="IPR047057">
    <property type="entry name" value="MerR_fam"/>
</dbReference>
<organism evidence="3 4">
    <name type="scientific">Mucilaginibacter paludis DSM 18603</name>
    <dbReference type="NCBI Taxonomy" id="714943"/>
    <lineage>
        <taxon>Bacteria</taxon>
        <taxon>Pseudomonadati</taxon>
        <taxon>Bacteroidota</taxon>
        <taxon>Sphingobacteriia</taxon>
        <taxon>Sphingobacteriales</taxon>
        <taxon>Sphingobacteriaceae</taxon>
        <taxon>Mucilaginibacter</taxon>
    </lineage>
</organism>
<dbReference type="GO" id="GO:0003700">
    <property type="term" value="F:DNA-binding transcription factor activity"/>
    <property type="evidence" value="ECO:0007669"/>
    <property type="project" value="InterPro"/>
</dbReference>
<dbReference type="Pfam" id="PF13411">
    <property type="entry name" value="MerR_1"/>
    <property type="match status" value="1"/>
</dbReference>
<dbReference type="RefSeq" id="WP_008513327.1">
    <property type="nucleotide sequence ID" value="NZ_CM001403.1"/>
</dbReference>
<reference evidence="3" key="1">
    <citation type="submission" date="2011-09" db="EMBL/GenBank/DDBJ databases">
        <title>The permanent draft genome of Mucilaginibacter paludis DSM 18603.</title>
        <authorList>
            <consortium name="US DOE Joint Genome Institute (JGI-PGF)"/>
            <person name="Lucas S."/>
            <person name="Han J."/>
            <person name="Lapidus A."/>
            <person name="Bruce D."/>
            <person name="Goodwin L."/>
            <person name="Pitluck S."/>
            <person name="Peters L."/>
            <person name="Kyrpides N."/>
            <person name="Mavromatis K."/>
            <person name="Ivanova N."/>
            <person name="Mikhailova N."/>
            <person name="Held B."/>
            <person name="Detter J.C."/>
            <person name="Tapia R."/>
            <person name="Han C."/>
            <person name="Land M."/>
            <person name="Hauser L."/>
            <person name="Markowitz V."/>
            <person name="Cheng J.-F."/>
            <person name="Hugenholtz P."/>
            <person name="Woyke T."/>
            <person name="Wu D."/>
            <person name="Tindall B."/>
            <person name="Brambilla E."/>
            <person name="Klenk H.-P."/>
            <person name="Eisen J.A."/>
        </authorList>
    </citation>
    <scope>NUCLEOTIDE SEQUENCE [LARGE SCALE GENOMIC DNA]</scope>
    <source>
        <strain evidence="3">DSM 18603</strain>
    </source>
</reference>
<dbReference type="EMBL" id="CM001403">
    <property type="protein sequence ID" value="EHQ31115.1"/>
    <property type="molecule type" value="Genomic_DNA"/>
</dbReference>
<dbReference type="InterPro" id="IPR000551">
    <property type="entry name" value="MerR-type_HTH_dom"/>
</dbReference>
<evidence type="ECO:0000259" key="2">
    <source>
        <dbReference type="PROSITE" id="PS50937"/>
    </source>
</evidence>
<dbReference type="CDD" id="cd04765">
    <property type="entry name" value="HTH_MlrA-like_sg2"/>
    <property type="match status" value="1"/>
</dbReference>
<evidence type="ECO:0000256" key="1">
    <source>
        <dbReference type="ARBA" id="ARBA00023125"/>
    </source>
</evidence>
<dbReference type="GO" id="GO:0003677">
    <property type="term" value="F:DNA binding"/>
    <property type="evidence" value="ECO:0007669"/>
    <property type="project" value="UniProtKB-KW"/>
</dbReference>
<evidence type="ECO:0000313" key="3">
    <source>
        <dbReference type="EMBL" id="EHQ31115.1"/>
    </source>
</evidence>
<feature type="domain" description="HTH merR-type" evidence="2">
    <location>
        <begin position="12"/>
        <end position="82"/>
    </location>
</feature>
<dbReference type="Gene3D" id="1.10.1660.10">
    <property type="match status" value="1"/>
</dbReference>
<dbReference type="HOGENOM" id="CLU_045945_5_1_10"/>
<dbReference type="PANTHER" id="PTHR30204">
    <property type="entry name" value="REDOX-CYCLING DRUG-SENSING TRANSCRIPTIONAL ACTIVATOR SOXR"/>
    <property type="match status" value="1"/>
</dbReference>
<dbReference type="SMART" id="SM00422">
    <property type="entry name" value="HTH_MERR"/>
    <property type="match status" value="1"/>
</dbReference>
<dbReference type="InterPro" id="IPR009061">
    <property type="entry name" value="DNA-bd_dom_put_sf"/>
</dbReference>
<gene>
    <name evidence="3" type="ORF">Mucpa_7072</name>
</gene>
<dbReference type="SUPFAM" id="SSF46955">
    <property type="entry name" value="Putative DNA-binding domain"/>
    <property type="match status" value="1"/>
</dbReference>
<dbReference type="PANTHER" id="PTHR30204:SF15">
    <property type="entry name" value="BLL5018 PROTEIN"/>
    <property type="match status" value="1"/>
</dbReference>
<dbReference type="Proteomes" id="UP000002774">
    <property type="component" value="Chromosome"/>
</dbReference>
<protein>
    <submittedName>
        <fullName evidence="3">Transcriptional regulator, MerR family</fullName>
    </submittedName>
</protein>
<dbReference type="AlphaFoldDB" id="H1Y9T2"/>
<accession>H1Y9T2</accession>
<dbReference type="OrthoDB" id="9810140at2"/>
<proteinExistence type="predicted"/>
<dbReference type="STRING" id="714943.Mucpa_7072"/>
<dbReference type="eggNOG" id="COG0789">
    <property type="taxonomic scope" value="Bacteria"/>
</dbReference>
<dbReference type="PROSITE" id="PS50937">
    <property type="entry name" value="HTH_MERR_2"/>
    <property type="match status" value="1"/>
</dbReference>